<keyword evidence="7" id="KW-1017">Isopeptide bond</keyword>
<organism evidence="26 29">
    <name type="scientific">Acanthaster planci</name>
    <name type="common">Crown-of-thorns starfish</name>
    <dbReference type="NCBI Taxonomy" id="133434"/>
    <lineage>
        <taxon>Eukaryota</taxon>
        <taxon>Metazoa</taxon>
        <taxon>Echinodermata</taxon>
        <taxon>Eleutherozoa</taxon>
        <taxon>Asterozoa</taxon>
        <taxon>Asteroidea</taxon>
        <taxon>Valvatacea</taxon>
        <taxon>Valvatida</taxon>
        <taxon>Acanthasteridae</taxon>
        <taxon>Acanthaster</taxon>
    </lineage>
</organism>
<feature type="domain" description="ATP-citrate synthase ATP-grasp" evidence="25">
    <location>
        <begin position="2"/>
        <end position="230"/>
    </location>
</feature>
<keyword evidence="16" id="KW-0007">Acetylation</keyword>
<evidence type="ECO:0000256" key="19">
    <source>
        <dbReference type="PIRNR" id="PIRNR036511"/>
    </source>
</evidence>
<dbReference type="FunFam" id="3.40.50.261:FF:000004">
    <property type="entry name" value="ATP-citrate synthase subunit"/>
    <property type="match status" value="1"/>
</dbReference>
<dbReference type="InterPro" id="IPR017440">
    <property type="entry name" value="Cit_synth/succinyl-CoA_lig_AS"/>
</dbReference>
<accession>A0A8B7Z043</accession>
<dbReference type="Pfam" id="PF00549">
    <property type="entry name" value="Ligase_CoA"/>
    <property type="match status" value="1"/>
</dbReference>
<protein>
    <recommendedName>
        <fullName evidence="19">ATP-citrate synthase</fullName>
        <ecNumber evidence="19">2.3.3.8</ecNumber>
    </recommendedName>
    <alternativeName>
        <fullName evidence="19">ATP-citrate (pro-S-)-lyase</fullName>
    </alternativeName>
    <alternativeName>
        <fullName evidence="19">Citrate cleavage enzyme</fullName>
    </alternativeName>
</protein>
<evidence type="ECO:0000256" key="2">
    <source>
        <dbReference type="ARBA" id="ARBA00004514"/>
    </source>
</evidence>
<comment type="subcellular location">
    <subcellularLocation>
        <location evidence="2">Cytoplasm</location>
        <location evidence="2">Cytosol</location>
    </subcellularLocation>
</comment>
<dbReference type="Pfam" id="PF24948">
    <property type="entry name" value="Citrate_synth_N"/>
    <property type="match status" value="1"/>
</dbReference>
<dbReference type="OrthoDB" id="3261737at2759"/>
<dbReference type="PANTHER" id="PTHR23118:SF42">
    <property type="entry name" value="ATP-CITRATE SYNTHASE"/>
    <property type="match status" value="1"/>
</dbReference>
<evidence type="ECO:0000256" key="13">
    <source>
        <dbReference type="ARBA" id="ARBA00022840"/>
    </source>
</evidence>
<evidence type="ECO:0000256" key="7">
    <source>
        <dbReference type="ARBA" id="ARBA00022499"/>
    </source>
</evidence>
<keyword evidence="8 19" id="KW-0444">Lipid biosynthesis</keyword>
<evidence type="ECO:0000256" key="1">
    <source>
        <dbReference type="ARBA" id="ARBA00001946"/>
    </source>
</evidence>
<evidence type="ECO:0000259" key="25">
    <source>
        <dbReference type="Pfam" id="PF24948"/>
    </source>
</evidence>
<keyword evidence="26" id="KW-1185">Reference proteome</keyword>
<dbReference type="InterPro" id="IPR032263">
    <property type="entry name" value="Citrate-bd"/>
</dbReference>
<dbReference type="GO" id="GO:0006633">
    <property type="term" value="P:fatty acid biosynthetic process"/>
    <property type="evidence" value="ECO:0007669"/>
    <property type="project" value="TreeGrafter"/>
</dbReference>
<dbReference type="RefSeq" id="XP_022096811.1">
    <property type="nucleotide sequence ID" value="XM_022241119.1"/>
</dbReference>
<feature type="domain" description="ATP-citrate synthase citrate-binding" evidence="24">
    <location>
        <begin position="241"/>
        <end position="417"/>
    </location>
</feature>
<dbReference type="CDD" id="cd06100">
    <property type="entry name" value="CCL_ACL-C"/>
    <property type="match status" value="1"/>
</dbReference>
<dbReference type="AlphaFoldDB" id="A0A8B7Z043"/>
<keyword evidence="11 19" id="KW-0479">Metal-binding</keyword>
<keyword evidence="10 19" id="KW-0808">Transferase</keyword>
<dbReference type="Pfam" id="PF16114">
    <property type="entry name" value="Citrate_bind"/>
    <property type="match status" value="1"/>
</dbReference>
<dbReference type="GO" id="GO:0006101">
    <property type="term" value="P:citrate metabolic process"/>
    <property type="evidence" value="ECO:0007669"/>
    <property type="project" value="InterPro"/>
</dbReference>
<comment type="subunit">
    <text evidence="5 19">Homotetramer.</text>
</comment>
<dbReference type="Pfam" id="PF02629">
    <property type="entry name" value="CoA_binding"/>
    <property type="match status" value="1"/>
</dbReference>
<dbReference type="SUPFAM" id="SSF52210">
    <property type="entry name" value="Succinyl-CoA synthetase domains"/>
    <property type="match status" value="1"/>
</dbReference>
<comment type="similarity">
    <text evidence="3 19">In the C-terminal section; belongs to the succinate/malate CoA ligase alpha subunit family.</text>
</comment>
<dbReference type="InterPro" id="IPR036291">
    <property type="entry name" value="NAD(P)-bd_dom_sf"/>
</dbReference>
<dbReference type="Proteomes" id="UP000694845">
    <property type="component" value="Unplaced"/>
</dbReference>
<evidence type="ECO:0000256" key="18">
    <source>
        <dbReference type="ARBA" id="ARBA00093367"/>
    </source>
</evidence>
<proteinExistence type="inferred from homology"/>
<keyword evidence="15" id="KW-0832">Ubl conjugation</keyword>
<feature type="compositionally biased region" description="Low complexity" evidence="21">
    <location>
        <begin position="458"/>
        <end position="475"/>
    </location>
</feature>
<dbReference type="InterPro" id="IPR017866">
    <property type="entry name" value="Succ-CoA_synthase_bsu_CS"/>
</dbReference>
<dbReference type="Gene3D" id="1.10.230.10">
    <property type="entry name" value="Cytochrome P450-Terp, domain 2"/>
    <property type="match status" value="1"/>
</dbReference>
<keyword evidence="12 19" id="KW-0547">Nucleotide-binding</keyword>
<dbReference type="InterPro" id="IPR056749">
    <property type="entry name" value="Citrate_synth_N"/>
</dbReference>
<evidence type="ECO:0000259" key="23">
    <source>
        <dbReference type="Pfam" id="PF02629"/>
    </source>
</evidence>
<evidence type="ECO:0000256" key="20">
    <source>
        <dbReference type="PIRSR" id="PIRSR036511-1"/>
    </source>
</evidence>
<dbReference type="InterPro" id="IPR003781">
    <property type="entry name" value="CoA-bd"/>
</dbReference>
<gene>
    <name evidence="27 28 29" type="primary">LOC110982591</name>
</gene>
<dbReference type="SUPFAM" id="SSF56059">
    <property type="entry name" value="Glutathione synthetase ATP-binding domain-like"/>
    <property type="match status" value="1"/>
</dbReference>
<feature type="compositionally biased region" description="Basic and acidic residues" evidence="21">
    <location>
        <begin position="446"/>
        <end position="455"/>
    </location>
</feature>
<dbReference type="Pfam" id="PF00285">
    <property type="entry name" value="Citrate_synt"/>
    <property type="match status" value="1"/>
</dbReference>
<comment type="catalytic activity">
    <reaction evidence="19">
        <text>oxaloacetate + acetyl-CoA + ADP + phosphate = citrate + ATP + CoA</text>
        <dbReference type="Rhea" id="RHEA:21160"/>
        <dbReference type="ChEBI" id="CHEBI:16452"/>
        <dbReference type="ChEBI" id="CHEBI:16947"/>
        <dbReference type="ChEBI" id="CHEBI:30616"/>
        <dbReference type="ChEBI" id="CHEBI:43474"/>
        <dbReference type="ChEBI" id="CHEBI:57287"/>
        <dbReference type="ChEBI" id="CHEBI:57288"/>
        <dbReference type="ChEBI" id="CHEBI:456216"/>
        <dbReference type="EC" id="2.3.3.8"/>
    </reaction>
</comment>
<dbReference type="InterPro" id="IPR005811">
    <property type="entry name" value="SUCC_ACL_C"/>
</dbReference>
<keyword evidence="9" id="KW-0597">Phosphoprotein</keyword>
<evidence type="ECO:0000313" key="29">
    <source>
        <dbReference type="RefSeq" id="XP_022096811.1"/>
    </source>
</evidence>
<dbReference type="GO" id="GO:0005829">
    <property type="term" value="C:cytosol"/>
    <property type="evidence" value="ECO:0007669"/>
    <property type="project" value="UniProtKB-SubCell"/>
</dbReference>
<dbReference type="RefSeq" id="XP_022096810.1">
    <property type="nucleotide sequence ID" value="XM_022241118.1"/>
</dbReference>
<comment type="similarity">
    <text evidence="4 19">In the N-terminal section; belongs to the succinate/malate CoA ligase beta subunit family.</text>
</comment>
<dbReference type="InterPro" id="IPR014608">
    <property type="entry name" value="ATP-citrate_synthase"/>
</dbReference>
<dbReference type="OMA" id="MDYAWAK"/>
<dbReference type="Gene3D" id="3.40.50.720">
    <property type="entry name" value="NAD(P)-binding Rossmann-like Domain"/>
    <property type="match status" value="1"/>
</dbReference>
<dbReference type="SUPFAM" id="SSF51735">
    <property type="entry name" value="NAD(P)-binding Rossmann-fold domains"/>
    <property type="match status" value="1"/>
</dbReference>
<feature type="region of interest" description="Disordered" evidence="21">
    <location>
        <begin position="446"/>
        <end position="494"/>
    </location>
</feature>
<comment type="function">
    <text evidence="18">Catalyzes the cleavage of citrate into oxaloacetate and acetyl-CoA, the latter serving as common substrate in multiple biochemical reactions in protein, carbohydrate and lipid metabolism.</text>
</comment>
<evidence type="ECO:0000313" key="27">
    <source>
        <dbReference type="RefSeq" id="XP_022096809.1"/>
    </source>
</evidence>
<dbReference type="KEGG" id="aplc:110982591"/>
<reference evidence="27 28" key="1">
    <citation type="submission" date="2025-04" db="UniProtKB">
        <authorList>
            <consortium name="RefSeq"/>
        </authorList>
    </citation>
    <scope>IDENTIFICATION</scope>
</reference>
<keyword evidence="6 19" id="KW-0963">Cytoplasm</keyword>
<keyword evidence="13 19" id="KW-0067">ATP-binding</keyword>
<dbReference type="FunFam" id="1.10.580.10:FF:000009">
    <property type="entry name" value="ATP-citrate synthase"/>
    <property type="match status" value="1"/>
</dbReference>
<evidence type="ECO:0000256" key="21">
    <source>
        <dbReference type="SAM" id="MobiDB-lite"/>
    </source>
</evidence>
<evidence type="ECO:0000313" key="26">
    <source>
        <dbReference type="Proteomes" id="UP000694845"/>
    </source>
</evidence>
<dbReference type="FunFam" id="3.40.50.720:FF:000024">
    <property type="entry name" value="Probable ATP-citrate synthase"/>
    <property type="match status" value="1"/>
</dbReference>
<dbReference type="PROSITE" id="PS01216">
    <property type="entry name" value="SUCCINYL_COA_LIG_1"/>
    <property type="match status" value="1"/>
</dbReference>
<evidence type="ECO:0000256" key="17">
    <source>
        <dbReference type="ARBA" id="ARBA00023098"/>
    </source>
</evidence>
<dbReference type="GO" id="GO:0006085">
    <property type="term" value="P:acetyl-CoA biosynthetic process"/>
    <property type="evidence" value="ECO:0007669"/>
    <property type="project" value="InterPro"/>
</dbReference>
<feature type="domain" description="ATP-citrate synthase/succinyl-CoA ligase C-terminal" evidence="22">
    <location>
        <begin position="664"/>
        <end position="788"/>
    </location>
</feature>
<evidence type="ECO:0000256" key="11">
    <source>
        <dbReference type="ARBA" id="ARBA00022723"/>
    </source>
</evidence>
<evidence type="ECO:0000256" key="14">
    <source>
        <dbReference type="ARBA" id="ARBA00022842"/>
    </source>
</evidence>
<keyword evidence="14 19" id="KW-0460">Magnesium</keyword>
<dbReference type="FunFam" id="3.40.50.261:FF:000003">
    <property type="entry name" value="ATP-citrate synthase subunit"/>
    <property type="match status" value="1"/>
</dbReference>
<evidence type="ECO:0000259" key="24">
    <source>
        <dbReference type="Pfam" id="PF16114"/>
    </source>
</evidence>
<dbReference type="InterPro" id="IPR002020">
    <property type="entry name" value="Citrate_synthase"/>
</dbReference>
<dbReference type="GO" id="GO:0003878">
    <property type="term" value="F:ATP citrate synthase activity"/>
    <property type="evidence" value="ECO:0007669"/>
    <property type="project" value="UniProtKB-UniRule"/>
</dbReference>
<dbReference type="EC" id="2.3.3.8" evidence="19"/>
<evidence type="ECO:0000259" key="22">
    <source>
        <dbReference type="Pfam" id="PF00549"/>
    </source>
</evidence>
<dbReference type="PROSITE" id="PS01217">
    <property type="entry name" value="SUCCINYL_COA_LIG_3"/>
    <property type="match status" value="1"/>
</dbReference>
<evidence type="ECO:0000256" key="4">
    <source>
        <dbReference type="ARBA" id="ARBA00010719"/>
    </source>
</evidence>
<dbReference type="GO" id="GO:0046872">
    <property type="term" value="F:metal ion binding"/>
    <property type="evidence" value="ECO:0007669"/>
    <property type="project" value="UniProtKB-UniRule"/>
</dbReference>
<feature type="domain" description="CoA-binding" evidence="23">
    <location>
        <begin position="499"/>
        <end position="604"/>
    </location>
</feature>
<dbReference type="Gene3D" id="3.40.50.261">
    <property type="entry name" value="Succinyl-CoA synthetase domains"/>
    <property type="match status" value="2"/>
</dbReference>
<dbReference type="PROSITE" id="PS00399">
    <property type="entry name" value="SUCCINYL_COA_LIG_2"/>
    <property type="match status" value="1"/>
</dbReference>
<dbReference type="GeneID" id="110982591"/>
<evidence type="ECO:0000256" key="3">
    <source>
        <dbReference type="ARBA" id="ARBA00005899"/>
    </source>
</evidence>
<dbReference type="SUPFAM" id="SSF48256">
    <property type="entry name" value="Citrate synthase"/>
    <property type="match status" value="1"/>
</dbReference>
<evidence type="ECO:0000256" key="15">
    <source>
        <dbReference type="ARBA" id="ARBA00022843"/>
    </source>
</evidence>
<feature type="active site" description="Tele-phosphohistidine intermediate" evidence="20">
    <location>
        <position position="764"/>
    </location>
</feature>
<dbReference type="GO" id="GO:0005524">
    <property type="term" value="F:ATP binding"/>
    <property type="evidence" value="ECO:0007669"/>
    <property type="project" value="UniProtKB-UniRule"/>
</dbReference>
<sequence length="1103" mass="121074">MSAKAIREATGKNLLQKHLQCDRVAPNRWATVTEEVDWDQLTSQHPWLLTERLVVKPDQLIKRRGKLGLIKVGVDLGGVKEWLSTRLGKEFAIGEAKGKLNNFIIEPFIPHQPADEVYVCIYCQRSCDVILFHHEGGVDIGDVDAKAVKYEVGLSEDLTASTVKEKLLAKVPSEKQDMIAKFVEALYQQYRDLFFTYLEINPLVVTDKVYVLDLAAKIDATAEFICKAQWGDIEYPPPFGREAFPEEAYIADLDAKSGASLKLTILNQHGRIWTMLAGGGASVIYSDTICDLGGAKELANYGEYSGAPSEQQTYEYAKTILSLMTREKHPDGKVLIIGGGIANFTNVAATFKGIVRALKEYKAKLIEYGVSIFVRRGGPNYQEGLRVMRELGSSLGVPMHVFGTETHMTAIVGMALGKRDIPSVPTEKDQTTASFLLAGSAFKKTVEIPERDKPPTKPSSSTANSASSTPSSDNSGLGQATGGNVAGGDASSQKPLFTNKTKSLLYGMQPRAVQGMLDFDHSCRREEPSIVGMVYPFSGDHKQKFYWGHREILIPVYKSMETAMKTHPDVDTLINFASLRSAYDSTIETMEYPQIRTISIIAEGIPENKTRMLIQIAKEKGVTIIGPATVGGIKPGCFKIGNTGGMLDNILASKLYRPGSVSYVSRSGGMSNELNNIISRNTDGVYEGVAIGGDRYPGTTFGDHILRYHDDPNVKMLVMLGEVGGIEEYEICRAIETGRINKPVVAWCIGTCATMFSSEVQFGHAGACANAESETASAKNQALRVAGAYVPNSFDDLDKKINEVYQRLVTEGVIVPKPEIPPPTVPMDYSWARELGLIRKPASFMTSICDERGQELIYAGMPITEIFKENIGIGGVLSLLWFQRRLPAYATKFIEMCLMVTADHGPAVSGAHNTIVTARAGKDLISSLCSGLLTIGDRFGGALDAAAKQFSEAYDSGLIPHEFVNKMRAEHKLIMGIGHRVKSINNPDMRVVILQQFALDHFPEAPLLKYALEVEKITTAKKPNLILNVDGLIGVAMVDLLRNCGAFTQEEAREFIEIGALNGLFVLGRSMGFIGHFLDQKRLKQGLYRHPWDDISYILPEME</sequence>
<dbReference type="PIRSF" id="PIRSF036511">
    <property type="entry name" value="ATP_citrt_syn"/>
    <property type="match status" value="1"/>
</dbReference>
<evidence type="ECO:0000256" key="6">
    <source>
        <dbReference type="ARBA" id="ARBA00022490"/>
    </source>
</evidence>
<dbReference type="InterPro" id="IPR016143">
    <property type="entry name" value="Citrate_synth-like_sm_a-sub"/>
</dbReference>
<keyword evidence="17 19" id="KW-0443">Lipid metabolism</keyword>
<evidence type="ECO:0000256" key="8">
    <source>
        <dbReference type="ARBA" id="ARBA00022516"/>
    </source>
</evidence>
<comment type="cofactor">
    <cofactor evidence="1">
        <name>Mg(2+)</name>
        <dbReference type="ChEBI" id="CHEBI:18420"/>
    </cofactor>
</comment>
<dbReference type="InterPro" id="IPR016102">
    <property type="entry name" value="Succinyl-CoA_synth-like"/>
</dbReference>
<evidence type="ECO:0000256" key="5">
    <source>
        <dbReference type="ARBA" id="ARBA00011881"/>
    </source>
</evidence>
<dbReference type="PANTHER" id="PTHR23118">
    <property type="entry name" value="ATP-CITRATE SYNTHASE"/>
    <property type="match status" value="1"/>
</dbReference>
<dbReference type="InterPro" id="IPR036969">
    <property type="entry name" value="Citrate_synthase_sf"/>
</dbReference>
<evidence type="ECO:0000313" key="28">
    <source>
        <dbReference type="RefSeq" id="XP_022096810.1"/>
    </source>
</evidence>
<name>A0A8B7Z043_ACAPL</name>
<dbReference type="InterPro" id="IPR033847">
    <property type="entry name" value="Citrt_syn/SCS-alpha_CS"/>
</dbReference>
<evidence type="ECO:0000256" key="9">
    <source>
        <dbReference type="ARBA" id="ARBA00022553"/>
    </source>
</evidence>
<evidence type="ECO:0000256" key="12">
    <source>
        <dbReference type="ARBA" id="ARBA00022741"/>
    </source>
</evidence>
<dbReference type="Gene3D" id="3.30.470.110">
    <property type="match status" value="1"/>
</dbReference>
<dbReference type="RefSeq" id="XP_022096809.1">
    <property type="nucleotide sequence ID" value="XM_022241117.1"/>
</dbReference>
<evidence type="ECO:0000256" key="10">
    <source>
        <dbReference type="ARBA" id="ARBA00022679"/>
    </source>
</evidence>
<evidence type="ECO:0000256" key="16">
    <source>
        <dbReference type="ARBA" id="ARBA00022990"/>
    </source>
</evidence>